<proteinExistence type="predicted"/>
<gene>
    <name evidence="1" type="ORF">G9444_0255</name>
</gene>
<evidence type="ECO:0000313" key="2">
    <source>
        <dbReference type="Proteomes" id="UP000502345"/>
    </source>
</evidence>
<dbReference type="Proteomes" id="UP000502345">
    <property type="component" value="Chromosome"/>
</dbReference>
<accession>A0A6G9CKV1</accession>
<evidence type="ECO:0000313" key="1">
    <source>
        <dbReference type="EMBL" id="QIP37499.1"/>
    </source>
</evidence>
<protein>
    <submittedName>
        <fullName evidence="1">Uncharacterized protein</fullName>
    </submittedName>
</protein>
<dbReference type="AlphaFoldDB" id="A0A6G9CKV1"/>
<name>A0A6G9CKV1_RHOER</name>
<dbReference type="EMBL" id="CP050124">
    <property type="protein sequence ID" value="QIP37499.1"/>
    <property type="molecule type" value="Genomic_DNA"/>
</dbReference>
<organism evidence="1 2">
    <name type="scientific">Rhodococcus erythropolis</name>
    <name type="common">Arthrobacter picolinophilus</name>
    <dbReference type="NCBI Taxonomy" id="1833"/>
    <lineage>
        <taxon>Bacteria</taxon>
        <taxon>Bacillati</taxon>
        <taxon>Actinomycetota</taxon>
        <taxon>Actinomycetes</taxon>
        <taxon>Mycobacteriales</taxon>
        <taxon>Nocardiaceae</taxon>
        <taxon>Rhodococcus</taxon>
        <taxon>Rhodococcus erythropolis group</taxon>
    </lineage>
</organism>
<sequence length="42" mass="4540">MIQVSCAQSAIRLIEDGPERAKEVWGAGMKDSACVIASEEME</sequence>
<reference evidence="1 2" key="1">
    <citation type="submission" date="2020-03" db="EMBL/GenBank/DDBJ databases">
        <title>Screen low temperature-resistant strains for efficient degradation of petroleum hydrocarbons under the low temperature.</title>
        <authorList>
            <person name="Wang Y."/>
            <person name="Chen J."/>
        </authorList>
    </citation>
    <scope>NUCLEOTIDE SEQUENCE [LARGE SCALE GENOMIC DNA]</scope>
    <source>
        <strain evidence="1 2">KB1</strain>
    </source>
</reference>